<reference evidence="1 2" key="1">
    <citation type="submission" date="2020-02" db="EMBL/GenBank/DDBJ databases">
        <authorList>
            <person name="Sun Q."/>
        </authorList>
    </citation>
    <scope>NUCLEOTIDE SEQUENCE [LARGE SCALE GENOMIC DNA]</scope>
    <source>
        <strain evidence="1 2">YIM 13062</strain>
    </source>
</reference>
<evidence type="ECO:0000313" key="1">
    <source>
        <dbReference type="EMBL" id="NKE09822.1"/>
    </source>
</evidence>
<evidence type="ECO:0000313" key="2">
    <source>
        <dbReference type="Proteomes" id="UP000521379"/>
    </source>
</evidence>
<comment type="caution">
    <text evidence="1">The sequence shown here is derived from an EMBL/GenBank/DDBJ whole genome shotgun (WGS) entry which is preliminary data.</text>
</comment>
<dbReference type="RefSeq" id="WP_047688772.1">
    <property type="nucleotide sequence ID" value="NZ_JAAVUN010000012.1"/>
</dbReference>
<proteinExistence type="predicted"/>
<dbReference type="AlphaFoldDB" id="A0A846TVM6"/>
<gene>
    <name evidence="1" type="ORF">GTW58_07700</name>
</gene>
<dbReference type="PROSITE" id="PS51257">
    <property type="entry name" value="PROKAR_LIPOPROTEIN"/>
    <property type="match status" value="1"/>
</dbReference>
<accession>A0A846TVM6</accession>
<protein>
    <submittedName>
        <fullName evidence="1">Uncharacterized protein</fullName>
    </submittedName>
</protein>
<organism evidence="1 2">
    <name type="scientific">Kocuria subflava</name>
    <dbReference type="NCBI Taxonomy" id="1736139"/>
    <lineage>
        <taxon>Bacteria</taxon>
        <taxon>Bacillati</taxon>
        <taxon>Actinomycetota</taxon>
        <taxon>Actinomycetes</taxon>
        <taxon>Micrococcales</taxon>
        <taxon>Micrococcaceae</taxon>
        <taxon>Kocuria</taxon>
    </lineage>
</organism>
<sequence length="124" mass="13435">MRVLTPIAATAAGACLTGMAGGLLALSTAQSRLPAIMAWLMKPEPDLEGKVVLVCTGQRTNDGPDPADHWRTVMESEHDDVVMIDLRLHTDAGQKQQRSMAELAQRIPADFRREFGSADVPAIR</sequence>
<keyword evidence="2" id="KW-1185">Reference proteome</keyword>
<dbReference type="EMBL" id="JAAVUN010000012">
    <property type="protein sequence ID" value="NKE09822.1"/>
    <property type="molecule type" value="Genomic_DNA"/>
</dbReference>
<dbReference type="Proteomes" id="UP000521379">
    <property type="component" value="Unassembled WGS sequence"/>
</dbReference>
<name>A0A846TVM6_9MICC</name>